<dbReference type="GO" id="GO:1990904">
    <property type="term" value="C:ribonucleoprotein complex"/>
    <property type="evidence" value="ECO:0007669"/>
    <property type="project" value="UniProtKB-KW"/>
</dbReference>
<protein>
    <submittedName>
        <fullName evidence="4">Ribosomal protein S13</fullName>
    </submittedName>
</protein>
<dbReference type="PROSITE" id="PS50159">
    <property type="entry name" value="RIBOSOMAL_S13_2"/>
    <property type="match status" value="1"/>
</dbReference>
<dbReference type="InterPro" id="IPR027437">
    <property type="entry name" value="Rbsml_uS13_C"/>
</dbReference>
<dbReference type="SUPFAM" id="SSF46946">
    <property type="entry name" value="S13-like H2TH domain"/>
    <property type="match status" value="1"/>
</dbReference>
<accession>A0A7T0Q549</accession>
<gene>
    <name evidence="4" type="primary">rps13</name>
</gene>
<keyword evidence="3" id="KW-0687">Ribonucleoprotein</keyword>
<name>A0A7T0Q549_9SPIT</name>
<evidence type="ECO:0000256" key="2">
    <source>
        <dbReference type="ARBA" id="ARBA00022980"/>
    </source>
</evidence>
<evidence type="ECO:0000256" key="3">
    <source>
        <dbReference type="ARBA" id="ARBA00023274"/>
    </source>
</evidence>
<comment type="similarity">
    <text evidence="1">Belongs to the universal ribosomal protein uS13 family.</text>
</comment>
<sequence length="191" mass="23132">MKFEHIVHIYWTKGFFFGGKQFYFNQTPNELVYELPGVGKQVKKILLNRFELTYYRRKFWHSPIMEYEKISKKSFLMPMNLIFSQINSVNNSQKDILTLKLLKLYLIKSYRGKSHFLGKPVNGQRTWSNAWNSYNCNLVLRSFVLETLSKMSEDDKPEKINFKLIKKKKKKFRKNKNKVLEKIKIKKRKWF</sequence>
<proteinExistence type="inferred from homology"/>
<dbReference type="RefSeq" id="YP_010049545.1">
    <property type="nucleotide sequence ID" value="NC_054369.1"/>
</dbReference>
<dbReference type="GeneID" id="63661367"/>
<dbReference type="GO" id="GO:0003676">
    <property type="term" value="F:nucleic acid binding"/>
    <property type="evidence" value="ECO:0007669"/>
    <property type="project" value="InterPro"/>
</dbReference>
<dbReference type="Gene3D" id="4.10.910.10">
    <property type="entry name" value="30s ribosomal protein s13, domain 2"/>
    <property type="match status" value="1"/>
</dbReference>
<dbReference type="GO" id="GO:0005840">
    <property type="term" value="C:ribosome"/>
    <property type="evidence" value="ECO:0007669"/>
    <property type="project" value="UniProtKB-KW"/>
</dbReference>
<dbReference type="EMBL" id="MT471316">
    <property type="protein sequence ID" value="QPL15950.1"/>
    <property type="molecule type" value="Genomic_DNA"/>
</dbReference>
<geneLocation type="mitochondrion" evidence="4"/>
<dbReference type="AlphaFoldDB" id="A0A7T0Q549"/>
<reference evidence="4" key="1">
    <citation type="submission" date="2020-05" db="EMBL/GenBank/DDBJ databases">
        <title>Characterization and comparative analysis of mitochondrial genomes of the highly differentiated ciliated protists shed light on the diversity and evolution of the linear molecular architecture.</title>
        <authorList>
            <person name="Zhang T."/>
            <person name="Li C."/>
            <person name="Zhang X."/>
            <person name="Wang C."/>
            <person name="Roger A.J."/>
            <person name="Song W."/>
            <person name="Gao F."/>
        </authorList>
    </citation>
    <scope>NUCLEOTIDE SEQUENCE</scope>
</reference>
<dbReference type="InterPro" id="IPR010979">
    <property type="entry name" value="Ribosomal_uS13-like_H2TH"/>
</dbReference>
<evidence type="ECO:0000256" key="1">
    <source>
        <dbReference type="ARBA" id="ARBA00008080"/>
    </source>
</evidence>
<keyword evidence="2 4" id="KW-0689">Ribosomal protein</keyword>
<organism evidence="4">
    <name type="scientific">Strombidium cf. sulcatum</name>
    <dbReference type="NCBI Taxonomy" id="2793073"/>
    <lineage>
        <taxon>Eukaryota</taxon>
        <taxon>Sar</taxon>
        <taxon>Alveolata</taxon>
        <taxon>Ciliophora</taxon>
        <taxon>Intramacronucleata</taxon>
        <taxon>Spirotrichea</taxon>
        <taxon>Oligotrichia</taxon>
        <taxon>Strombidiidae</taxon>
        <taxon>Strombidium</taxon>
    </lineage>
</organism>
<keyword evidence="4" id="KW-0496">Mitochondrion</keyword>
<evidence type="ECO:0000313" key="4">
    <source>
        <dbReference type="EMBL" id="QPL15950.1"/>
    </source>
</evidence>